<accession>A0ABT7IT89</accession>
<organism evidence="1 2">
    <name type="scientific">Streptomyces fuscus</name>
    <dbReference type="NCBI Taxonomy" id="3048495"/>
    <lineage>
        <taxon>Bacteria</taxon>
        <taxon>Bacillati</taxon>
        <taxon>Actinomycetota</taxon>
        <taxon>Actinomycetes</taxon>
        <taxon>Kitasatosporales</taxon>
        <taxon>Streptomycetaceae</taxon>
        <taxon>Streptomyces</taxon>
    </lineage>
</organism>
<proteinExistence type="predicted"/>
<dbReference type="CDD" id="cd00586">
    <property type="entry name" value="4HBT"/>
    <property type="match status" value="1"/>
</dbReference>
<dbReference type="Pfam" id="PF13279">
    <property type="entry name" value="4HBT_2"/>
    <property type="match status" value="1"/>
</dbReference>
<evidence type="ECO:0000313" key="2">
    <source>
        <dbReference type="Proteomes" id="UP001241926"/>
    </source>
</evidence>
<dbReference type="Proteomes" id="UP001241926">
    <property type="component" value="Unassembled WGS sequence"/>
</dbReference>
<comment type="caution">
    <text evidence="1">The sequence shown here is derived from an EMBL/GenBank/DDBJ whole genome shotgun (WGS) entry which is preliminary data.</text>
</comment>
<dbReference type="PANTHER" id="PTHR31793:SF24">
    <property type="entry name" value="LONG-CHAIN ACYL-COA THIOESTERASE FADM"/>
    <property type="match status" value="1"/>
</dbReference>
<dbReference type="InterPro" id="IPR050563">
    <property type="entry name" value="4-hydroxybenzoyl-CoA_TE"/>
</dbReference>
<keyword evidence="1" id="KW-0378">Hydrolase</keyword>
<dbReference type="GO" id="GO:0016787">
    <property type="term" value="F:hydrolase activity"/>
    <property type="evidence" value="ECO:0007669"/>
    <property type="project" value="UniProtKB-KW"/>
</dbReference>
<dbReference type="RefSeq" id="WP_093725650.1">
    <property type="nucleotide sequence ID" value="NZ_JASJUS010000003.1"/>
</dbReference>
<protein>
    <submittedName>
        <fullName evidence="1">Thioesterase family protein</fullName>
        <ecNumber evidence="1">3.1.2.-</ecNumber>
    </submittedName>
</protein>
<reference evidence="1 2" key="1">
    <citation type="submission" date="2023-05" db="EMBL/GenBank/DDBJ databases">
        <title>Streptomyces fuscus sp. nov., a brown-black pigment producing actinomyces isolated from dry sand of Sea duck farm.</title>
        <authorList>
            <person name="Xie J."/>
            <person name="Shen N."/>
        </authorList>
    </citation>
    <scope>NUCLEOTIDE SEQUENCE [LARGE SCALE GENOMIC DNA]</scope>
    <source>
        <strain evidence="1 2">GXMU-J15</strain>
    </source>
</reference>
<keyword evidence="2" id="KW-1185">Reference proteome</keyword>
<name>A0ABT7IT89_9ACTN</name>
<evidence type="ECO:0000313" key="1">
    <source>
        <dbReference type="EMBL" id="MDL2075805.1"/>
    </source>
</evidence>
<dbReference type="Gene3D" id="3.10.129.10">
    <property type="entry name" value="Hotdog Thioesterase"/>
    <property type="match status" value="1"/>
</dbReference>
<dbReference type="PANTHER" id="PTHR31793">
    <property type="entry name" value="4-HYDROXYBENZOYL-COA THIOESTERASE FAMILY MEMBER"/>
    <property type="match status" value="1"/>
</dbReference>
<dbReference type="SUPFAM" id="SSF54637">
    <property type="entry name" value="Thioesterase/thiol ester dehydrase-isomerase"/>
    <property type="match status" value="1"/>
</dbReference>
<dbReference type="InterPro" id="IPR029069">
    <property type="entry name" value="HotDog_dom_sf"/>
</dbReference>
<dbReference type="EMBL" id="JASJUS010000003">
    <property type="protein sequence ID" value="MDL2075805.1"/>
    <property type="molecule type" value="Genomic_DNA"/>
</dbReference>
<sequence length="135" mass="15627">MPKFTYLLPLRWADADSYGHVNNSRYLTYLEEARTRMVQELLPADEAERRRHAFVVQQSVIDYKTPLDYRDEPVHVDVWVVTCRGARLELGYAIRDAENTYAEATTKMAAYNLETGAPRRISAAEVEFFTRYTAA</sequence>
<dbReference type="EC" id="3.1.2.-" evidence="1"/>
<gene>
    <name evidence="1" type="ORF">QNN03_05075</name>
</gene>